<dbReference type="InterPro" id="IPR050695">
    <property type="entry name" value="N-acetylmuramoyl_amidase_3"/>
</dbReference>
<evidence type="ECO:0000313" key="3">
    <source>
        <dbReference type="Proteomes" id="UP000012589"/>
    </source>
</evidence>
<dbReference type="CDD" id="cd02696">
    <property type="entry name" value="MurNAc-LAA"/>
    <property type="match status" value="1"/>
</dbReference>
<proteinExistence type="predicted"/>
<organism evidence="2 3">
    <name type="scientific">Eubacterium plexicaudatum ASF492</name>
    <dbReference type="NCBI Taxonomy" id="1235802"/>
    <lineage>
        <taxon>Bacteria</taxon>
        <taxon>Bacillati</taxon>
        <taxon>Bacillota</taxon>
        <taxon>Clostridia</taxon>
        <taxon>Eubacteriales</taxon>
        <taxon>Eubacteriaceae</taxon>
        <taxon>Eubacterium</taxon>
    </lineage>
</organism>
<dbReference type="HOGENOM" id="CLU_091993_0_0_9"/>
<dbReference type="SUPFAM" id="SSF53187">
    <property type="entry name" value="Zn-dependent exopeptidases"/>
    <property type="match status" value="1"/>
</dbReference>
<dbReference type="Proteomes" id="UP000012589">
    <property type="component" value="Unassembled WGS sequence"/>
</dbReference>
<sequence>MRIALTVGHSLLKNGSYTSADGKKNGGCNEYVWCKAFSKQLAKNLIKEGHKVTCIICPEKKFTSYKQEKDYKLNIINNGNFDLVIELHLNAATPSAEGTEVLYKSTAGKKYAEHIQTQLAKIFKNRGAKQRNDLYILNGTNPPAILLETFFCTNASDYKKAKGHINRNKIAKLIAKGIQNAI</sequence>
<feature type="domain" description="MurNAc-LAA" evidence="1">
    <location>
        <begin position="73"/>
        <end position="179"/>
    </location>
</feature>
<dbReference type="PANTHER" id="PTHR30404">
    <property type="entry name" value="N-ACETYLMURAMOYL-L-ALANINE AMIDASE"/>
    <property type="match status" value="1"/>
</dbReference>
<dbReference type="Pfam" id="PF01520">
    <property type="entry name" value="Amidase_3"/>
    <property type="match status" value="1"/>
</dbReference>
<reference evidence="2 3" key="1">
    <citation type="journal article" date="2014" name="Genome Announc.">
        <title>Draft genome sequences of the altered schaedler flora, a defined bacterial community from gnotobiotic mice.</title>
        <authorList>
            <person name="Wannemuehler M.J."/>
            <person name="Overstreet A.M."/>
            <person name="Ward D.V."/>
            <person name="Phillips G.J."/>
        </authorList>
    </citation>
    <scope>NUCLEOTIDE SEQUENCE [LARGE SCALE GENOMIC DNA]</scope>
    <source>
        <strain evidence="2 3">ASF492</strain>
    </source>
</reference>
<gene>
    <name evidence="2" type="ORF">C823_04574</name>
</gene>
<dbReference type="EMBL" id="AQFT01000133">
    <property type="protein sequence ID" value="EMZ21430.1"/>
    <property type="molecule type" value="Genomic_DNA"/>
</dbReference>
<accession>N2A5S7</accession>
<dbReference type="InterPro" id="IPR002508">
    <property type="entry name" value="MurNAc-LAA_cat"/>
</dbReference>
<dbReference type="Gene3D" id="3.40.630.40">
    <property type="entry name" value="Zn-dependent exopeptidases"/>
    <property type="match status" value="1"/>
</dbReference>
<evidence type="ECO:0000259" key="1">
    <source>
        <dbReference type="SMART" id="SM00646"/>
    </source>
</evidence>
<dbReference type="PANTHER" id="PTHR30404:SF8">
    <property type="entry name" value="AUTOLYSIN PH-RELATED"/>
    <property type="match status" value="1"/>
</dbReference>
<keyword evidence="3" id="KW-1185">Reference proteome</keyword>
<comment type="caution">
    <text evidence="2">The sequence shown here is derived from an EMBL/GenBank/DDBJ whole genome shotgun (WGS) entry which is preliminary data.</text>
</comment>
<dbReference type="OrthoDB" id="5344211at2"/>
<protein>
    <recommendedName>
        <fullName evidence="1">MurNAc-LAA domain-containing protein</fullName>
    </recommendedName>
</protein>
<evidence type="ECO:0000313" key="2">
    <source>
        <dbReference type="EMBL" id="EMZ21430.1"/>
    </source>
</evidence>
<dbReference type="STRING" id="1235802.C823_04574"/>
<dbReference type="AlphaFoldDB" id="N2A5S7"/>
<dbReference type="GO" id="GO:0008745">
    <property type="term" value="F:N-acetylmuramoyl-L-alanine amidase activity"/>
    <property type="evidence" value="ECO:0007669"/>
    <property type="project" value="InterPro"/>
</dbReference>
<dbReference type="PATRIC" id="fig|1235802.3.peg.4856"/>
<name>N2A5S7_9FIRM</name>
<dbReference type="eggNOG" id="COG0860">
    <property type="taxonomic scope" value="Bacteria"/>
</dbReference>
<dbReference type="SMART" id="SM00646">
    <property type="entry name" value="Ami_3"/>
    <property type="match status" value="1"/>
</dbReference>
<dbReference type="GO" id="GO:0009253">
    <property type="term" value="P:peptidoglycan catabolic process"/>
    <property type="evidence" value="ECO:0007669"/>
    <property type="project" value="InterPro"/>
</dbReference>
<dbReference type="GO" id="GO:0030288">
    <property type="term" value="C:outer membrane-bounded periplasmic space"/>
    <property type="evidence" value="ECO:0007669"/>
    <property type="project" value="TreeGrafter"/>
</dbReference>